<evidence type="ECO:0000256" key="5">
    <source>
        <dbReference type="ARBA" id="ARBA00022692"/>
    </source>
</evidence>
<dbReference type="GO" id="GO:0006465">
    <property type="term" value="P:signal peptide processing"/>
    <property type="evidence" value="ECO:0007669"/>
    <property type="project" value="TreeGrafter"/>
</dbReference>
<keyword evidence="5 8" id="KW-0812">Transmembrane</keyword>
<feature type="domain" description="Prepilin type IV endopeptidase peptidase" evidence="9">
    <location>
        <begin position="112"/>
        <end position="222"/>
    </location>
</feature>
<dbReference type="Gene3D" id="1.20.120.1220">
    <property type="match status" value="1"/>
</dbReference>
<dbReference type="PANTHER" id="PTHR30487:SF0">
    <property type="entry name" value="PREPILIN LEADER PEPTIDASE_N-METHYLTRANSFERASE-RELATED"/>
    <property type="match status" value="1"/>
</dbReference>
<evidence type="ECO:0000256" key="6">
    <source>
        <dbReference type="ARBA" id="ARBA00022989"/>
    </source>
</evidence>
<feature type="transmembrane region" description="Helical" evidence="8">
    <location>
        <begin position="107"/>
        <end position="127"/>
    </location>
</feature>
<dbReference type="GO" id="GO:0005886">
    <property type="term" value="C:plasma membrane"/>
    <property type="evidence" value="ECO:0007669"/>
    <property type="project" value="UniProtKB-SubCell"/>
</dbReference>
<feature type="transmembrane region" description="Helical" evidence="8">
    <location>
        <begin position="134"/>
        <end position="152"/>
    </location>
</feature>
<evidence type="ECO:0000313" key="11">
    <source>
        <dbReference type="EMBL" id="CAB5241215.1"/>
    </source>
</evidence>
<evidence type="ECO:0000256" key="7">
    <source>
        <dbReference type="ARBA" id="ARBA00023136"/>
    </source>
</evidence>
<dbReference type="AlphaFoldDB" id="A0A6J7XXW9"/>
<dbReference type="EMBL" id="CAFBSG010000033">
    <property type="protein sequence ID" value="CAB5241215.1"/>
    <property type="molecule type" value="Genomic_DNA"/>
</dbReference>
<feature type="transmembrane region" description="Helical" evidence="8">
    <location>
        <begin position="12"/>
        <end position="32"/>
    </location>
</feature>
<keyword evidence="6 8" id="KW-1133">Transmembrane helix</keyword>
<reference evidence="11" key="1">
    <citation type="submission" date="2020-05" db="EMBL/GenBank/DDBJ databases">
        <authorList>
            <person name="Chiriac C."/>
            <person name="Salcher M."/>
            <person name="Ghai R."/>
            <person name="Kavagutti S V."/>
        </authorList>
    </citation>
    <scope>NUCLEOTIDE SEQUENCE</scope>
</reference>
<proteinExistence type="inferred from homology"/>
<comment type="subcellular location">
    <subcellularLocation>
        <location evidence="1">Cell inner membrane</location>
        <topology evidence="1">Multi-pass membrane protein</topology>
    </subcellularLocation>
</comment>
<dbReference type="PRINTS" id="PR00864">
    <property type="entry name" value="PREPILNPTASE"/>
</dbReference>
<keyword evidence="3" id="KW-1003">Cell membrane</keyword>
<organism evidence="11">
    <name type="scientific">freshwater metagenome</name>
    <dbReference type="NCBI Taxonomy" id="449393"/>
    <lineage>
        <taxon>unclassified sequences</taxon>
        <taxon>metagenomes</taxon>
        <taxon>ecological metagenomes</taxon>
    </lineage>
</organism>
<keyword evidence="4" id="KW-0997">Cell inner membrane</keyword>
<evidence type="ECO:0000256" key="1">
    <source>
        <dbReference type="ARBA" id="ARBA00004429"/>
    </source>
</evidence>
<evidence type="ECO:0000256" key="4">
    <source>
        <dbReference type="ARBA" id="ARBA00022519"/>
    </source>
</evidence>
<comment type="similarity">
    <text evidence="2">Belongs to the peptidase A24 family.</text>
</comment>
<gene>
    <name evidence="11" type="ORF">UFOPK3554_01302</name>
</gene>
<feature type="transmembrane region" description="Helical" evidence="8">
    <location>
        <begin position="215"/>
        <end position="232"/>
    </location>
</feature>
<feature type="transmembrane region" description="Helical" evidence="8">
    <location>
        <begin position="239"/>
        <end position="257"/>
    </location>
</feature>
<evidence type="ECO:0000256" key="3">
    <source>
        <dbReference type="ARBA" id="ARBA00022475"/>
    </source>
</evidence>
<evidence type="ECO:0000256" key="8">
    <source>
        <dbReference type="SAM" id="Phobius"/>
    </source>
</evidence>
<dbReference type="GO" id="GO:0004190">
    <property type="term" value="F:aspartic-type endopeptidase activity"/>
    <property type="evidence" value="ECO:0007669"/>
    <property type="project" value="InterPro"/>
</dbReference>
<evidence type="ECO:0000259" key="9">
    <source>
        <dbReference type="Pfam" id="PF01478"/>
    </source>
</evidence>
<evidence type="ECO:0000256" key="2">
    <source>
        <dbReference type="ARBA" id="ARBA00005801"/>
    </source>
</evidence>
<dbReference type="InterPro" id="IPR014032">
    <property type="entry name" value="Peptidase_A24A_bac"/>
</dbReference>
<dbReference type="Pfam" id="PF06750">
    <property type="entry name" value="A24_N_bact"/>
    <property type="match status" value="1"/>
</dbReference>
<feature type="transmembrane region" description="Helical" evidence="8">
    <location>
        <begin position="83"/>
        <end position="101"/>
    </location>
</feature>
<dbReference type="PANTHER" id="PTHR30487">
    <property type="entry name" value="TYPE 4 PREPILIN-LIKE PROTEINS LEADER PEPTIDE-PROCESSING ENZYME"/>
    <property type="match status" value="1"/>
</dbReference>
<dbReference type="Pfam" id="PF01478">
    <property type="entry name" value="Peptidase_A24"/>
    <property type="match status" value="1"/>
</dbReference>
<name>A0A6J7XXW9_9ZZZZ</name>
<sequence>MAANLLAVPETLIVIFLGLLGLVFGSFTSVLVHRVPNRESIMGRSKCPHCGNEISAKYNIPIIGYLLARGRCSKCAQMISLRYPLLELGTSLTVIVVGFATSNYYQFFAWEIFAIIGLALSVIDLQLKRLPDLLTFPLFIIGLLILTLQSWSDNNFEPLVRALECSAALTLFYLITMIASRGGMGMGDVKLGLSIGLFTGYLGATTTFISSMISFLLGSIVGLLAMILGKATRKTGIPFGPFMIIGALLGPWITQIVKDFYSLS</sequence>
<evidence type="ECO:0000259" key="10">
    <source>
        <dbReference type="Pfam" id="PF06750"/>
    </source>
</evidence>
<dbReference type="InterPro" id="IPR010627">
    <property type="entry name" value="Prepilin_pept_A24_N"/>
</dbReference>
<feature type="domain" description="Prepilin peptidase A24 N-terminal" evidence="10">
    <location>
        <begin position="19"/>
        <end position="97"/>
    </location>
</feature>
<dbReference type="InterPro" id="IPR050882">
    <property type="entry name" value="Prepilin_peptidase/N-MTase"/>
</dbReference>
<dbReference type="InterPro" id="IPR000045">
    <property type="entry name" value="Prepilin_IV_endopep_pep"/>
</dbReference>
<keyword evidence="7 8" id="KW-0472">Membrane</keyword>
<accession>A0A6J7XXW9</accession>
<protein>
    <submittedName>
        <fullName evidence="11">Unannotated protein</fullName>
    </submittedName>
</protein>